<dbReference type="Proteomes" id="UP001620645">
    <property type="component" value="Unassembled WGS sequence"/>
</dbReference>
<proteinExistence type="predicted"/>
<dbReference type="AlphaFoldDB" id="A0ABD2JKQ2"/>
<accession>A0ABD2JKQ2</accession>
<organism evidence="1 2">
    <name type="scientific">Heterodera schachtii</name>
    <name type="common">Sugarbeet cyst nematode worm</name>
    <name type="synonym">Tylenchus schachtii</name>
    <dbReference type="NCBI Taxonomy" id="97005"/>
    <lineage>
        <taxon>Eukaryota</taxon>
        <taxon>Metazoa</taxon>
        <taxon>Ecdysozoa</taxon>
        <taxon>Nematoda</taxon>
        <taxon>Chromadorea</taxon>
        <taxon>Rhabditida</taxon>
        <taxon>Tylenchina</taxon>
        <taxon>Tylenchomorpha</taxon>
        <taxon>Tylenchoidea</taxon>
        <taxon>Heteroderidae</taxon>
        <taxon>Heteroderinae</taxon>
        <taxon>Heterodera</taxon>
    </lineage>
</organism>
<gene>
    <name evidence="1" type="ORF">niasHS_005037</name>
</gene>
<name>A0ABD2JKQ2_HETSC</name>
<sequence>MFISEDNWLSFLRQLDSECVLHDKFFFDCLEHFGKLNIFAIVGGANLIDKDWQGRSQIVDQSALFKCAKKTQLEHHTDRVRDFTTLPEHEQGRMLSRAQAISVIINLLKGAHTGFSIDKYIQTMDEYGLWDVQLQAGAEEDAEASPFILSYIILIFSLNTIIRFRLLLCCELSRSCTTLDPQGVVTIAVPLSIVLDSVPEVDLGDKTSKGDWCVLVAAQNALSAETIRRIIKVKIVPSGTPTHMMPSFHVTIVGPVCMASSNFEVHVLAANSRCAAGIADIQVTDLTNVPNRVTNRPPTIQLVRAKSADEIEGRGAKKKRLR</sequence>
<keyword evidence="2" id="KW-1185">Reference proteome</keyword>
<protein>
    <submittedName>
        <fullName evidence="1">Uncharacterized protein</fullName>
    </submittedName>
</protein>
<evidence type="ECO:0000313" key="1">
    <source>
        <dbReference type="EMBL" id="KAL3091074.1"/>
    </source>
</evidence>
<reference evidence="1 2" key="1">
    <citation type="submission" date="2024-10" db="EMBL/GenBank/DDBJ databases">
        <authorList>
            <person name="Kim D."/>
        </authorList>
    </citation>
    <scope>NUCLEOTIDE SEQUENCE [LARGE SCALE GENOMIC DNA]</scope>
    <source>
        <strain evidence="1">Taebaek</strain>
    </source>
</reference>
<comment type="caution">
    <text evidence="1">The sequence shown here is derived from an EMBL/GenBank/DDBJ whole genome shotgun (WGS) entry which is preliminary data.</text>
</comment>
<evidence type="ECO:0000313" key="2">
    <source>
        <dbReference type="Proteomes" id="UP001620645"/>
    </source>
</evidence>
<dbReference type="EMBL" id="JBICCN010000137">
    <property type="protein sequence ID" value="KAL3091074.1"/>
    <property type="molecule type" value="Genomic_DNA"/>
</dbReference>